<dbReference type="EMBL" id="CP003537">
    <property type="protein sequence ID" value="AGH94497.1"/>
    <property type="molecule type" value="Genomic_DNA"/>
</dbReference>
<dbReference type="SUPFAM" id="SSF52540">
    <property type="entry name" value="P-loop containing nucleoside triphosphate hydrolases"/>
    <property type="match status" value="2"/>
</dbReference>
<dbReference type="InterPro" id="IPR027417">
    <property type="entry name" value="P-loop_NTPase"/>
</dbReference>
<dbReference type="PANTHER" id="PTHR19211">
    <property type="entry name" value="ATP-BINDING TRANSPORT PROTEIN-RELATED"/>
    <property type="match status" value="1"/>
</dbReference>
<feature type="domain" description="ABC transporter" evidence="5">
    <location>
        <begin position="5"/>
        <end position="240"/>
    </location>
</feature>
<dbReference type="PROSITE" id="PS50893">
    <property type="entry name" value="ABC_TRANSPORTER_2"/>
    <property type="match status" value="2"/>
</dbReference>
<dbReference type="SMART" id="SM00382">
    <property type="entry name" value="AAA"/>
    <property type="match status" value="2"/>
</dbReference>
<dbReference type="GO" id="GO:0005524">
    <property type="term" value="F:ATP binding"/>
    <property type="evidence" value="ECO:0007669"/>
    <property type="project" value="UniProtKB-KW"/>
</dbReference>
<gene>
    <name evidence="6" type="ORF">A11Q_277</name>
</gene>
<feature type="domain" description="ABC transporter" evidence="5">
    <location>
        <begin position="349"/>
        <end position="565"/>
    </location>
</feature>
<dbReference type="Proteomes" id="UP000012040">
    <property type="component" value="Chromosome"/>
</dbReference>
<dbReference type="GO" id="GO:0016887">
    <property type="term" value="F:ATP hydrolysis activity"/>
    <property type="evidence" value="ECO:0007669"/>
    <property type="project" value="InterPro"/>
</dbReference>
<dbReference type="AlphaFoldDB" id="M4V599"/>
<dbReference type="Gene3D" id="3.40.50.300">
    <property type="entry name" value="P-loop containing nucleotide triphosphate hydrolases"/>
    <property type="match status" value="2"/>
</dbReference>
<name>M4V599_9BACT</name>
<evidence type="ECO:0000313" key="6">
    <source>
        <dbReference type="EMBL" id="AGH94497.1"/>
    </source>
</evidence>
<dbReference type="InterPro" id="IPR017871">
    <property type="entry name" value="ABC_transporter-like_CS"/>
</dbReference>
<dbReference type="PATRIC" id="fig|1184267.3.peg.279"/>
<protein>
    <recommendedName>
        <fullName evidence="5">ABC transporter domain-containing protein</fullName>
    </recommendedName>
</protein>
<organism evidence="6 7">
    <name type="scientific">Pseudobdellovibrio exovorus JSS</name>
    <dbReference type="NCBI Taxonomy" id="1184267"/>
    <lineage>
        <taxon>Bacteria</taxon>
        <taxon>Pseudomonadati</taxon>
        <taxon>Bdellovibrionota</taxon>
        <taxon>Bdellovibrionia</taxon>
        <taxon>Bdellovibrionales</taxon>
        <taxon>Pseudobdellovibrionaceae</taxon>
        <taxon>Pseudobdellovibrio</taxon>
    </lineage>
</organism>
<feature type="region of interest" description="Disordered" evidence="4">
    <location>
        <begin position="241"/>
        <end position="277"/>
    </location>
</feature>
<dbReference type="Pfam" id="PF00005">
    <property type="entry name" value="ABC_tran"/>
    <property type="match status" value="2"/>
</dbReference>
<evidence type="ECO:0000256" key="4">
    <source>
        <dbReference type="SAM" id="MobiDB-lite"/>
    </source>
</evidence>
<keyword evidence="3" id="KW-0067">ATP-binding</keyword>
<dbReference type="InterPro" id="IPR003439">
    <property type="entry name" value="ABC_transporter-like_ATP-bd"/>
</dbReference>
<reference evidence="6 7" key="1">
    <citation type="journal article" date="2013" name="ISME J.">
        <title>By their genes ye shall know them: genomic signatures of predatory bacteria.</title>
        <authorList>
            <person name="Pasternak Z."/>
            <person name="Pietrokovski S."/>
            <person name="Rotem O."/>
            <person name="Gophna U."/>
            <person name="Lurie-Weinberger M.N."/>
            <person name="Jurkevitch E."/>
        </authorList>
    </citation>
    <scope>NUCLEOTIDE SEQUENCE [LARGE SCALE GENOMIC DNA]</scope>
    <source>
        <strain evidence="6 7">JSS</strain>
    </source>
</reference>
<evidence type="ECO:0000313" key="7">
    <source>
        <dbReference type="Proteomes" id="UP000012040"/>
    </source>
</evidence>
<evidence type="ECO:0000256" key="2">
    <source>
        <dbReference type="ARBA" id="ARBA00022741"/>
    </source>
</evidence>
<sequence>MSSIITAHQVSYELPNGLLLFENVSFSLDSKITALVGPNGVGKTCLSQLLCGELEPSSGRIIRKGIIRYFPQRQTPPPISVDEFLASESGSEAEIGLATGFESDLASWSITRESLLSPLKQDLLKKDLLNNSSARPKLCTELSGGQWMRVRLAKALGAGFLVLDEPTNDLDRDGREALLDFLCQRQQWRTGGVLLISHDRECLNLCEDVLELSNRGLSKFGMSWNEYLLAKEQERQALQRQLDVSTRERNQAAQHRHDQIERQEKRNRQGSAAGARGGLPKILLGARKRKAQATTAKLDVRTLDKANAAVRSVHEALSQIKVDPMMYADLLGQPLPEQKLIAEARNFNLRFSNSSAGDSTQTELPHSGWLYAEDLNFIWRGNLRLALKGPNGSGKSTLLKELLTGTDDAQGSLQKTNRDIRGELRKGQLRTLYIDQRCSFLKDDLSILENIREHAVADESEIRNNLAKFLFTKDKVFQTVQSLSGGERLRAALACGFMQEQAPELLILDEPTNNLDLANVEFLENLIQEFRGALVVISHDEVFLKNCGVTEEFDLSDKRVDVSSAQS</sequence>
<dbReference type="OrthoDB" id="5287952at2"/>
<keyword evidence="7" id="KW-1185">Reference proteome</keyword>
<dbReference type="eggNOG" id="COG0488">
    <property type="taxonomic scope" value="Bacteria"/>
</dbReference>
<proteinExistence type="predicted"/>
<dbReference type="InterPro" id="IPR050611">
    <property type="entry name" value="ABCF"/>
</dbReference>
<feature type="compositionally biased region" description="Basic and acidic residues" evidence="4">
    <location>
        <begin position="245"/>
        <end position="267"/>
    </location>
</feature>
<dbReference type="InterPro" id="IPR003593">
    <property type="entry name" value="AAA+_ATPase"/>
</dbReference>
<evidence type="ECO:0000259" key="5">
    <source>
        <dbReference type="PROSITE" id="PS50893"/>
    </source>
</evidence>
<evidence type="ECO:0000256" key="1">
    <source>
        <dbReference type="ARBA" id="ARBA00022737"/>
    </source>
</evidence>
<evidence type="ECO:0000256" key="3">
    <source>
        <dbReference type="ARBA" id="ARBA00022840"/>
    </source>
</evidence>
<dbReference type="PROSITE" id="PS00211">
    <property type="entry name" value="ABC_TRANSPORTER_1"/>
    <property type="match status" value="1"/>
</dbReference>
<dbReference type="KEGG" id="bex:A11Q_277"/>
<dbReference type="RefSeq" id="WP_015468987.1">
    <property type="nucleotide sequence ID" value="NC_020813.1"/>
</dbReference>
<dbReference type="PANTHER" id="PTHR19211:SF6">
    <property type="entry name" value="BLL7188 PROTEIN"/>
    <property type="match status" value="1"/>
</dbReference>
<dbReference type="STRING" id="1184267.A11Q_277"/>
<keyword evidence="1" id="KW-0677">Repeat</keyword>
<keyword evidence="2" id="KW-0547">Nucleotide-binding</keyword>
<dbReference type="HOGENOM" id="CLU_000604_36_0_7"/>
<accession>M4V599</accession>